<dbReference type="InterPro" id="IPR046162">
    <property type="entry name" value="DUF6164"/>
</dbReference>
<dbReference type="EMBL" id="BAABBN010000004">
    <property type="protein sequence ID" value="GAA3919414.1"/>
    <property type="molecule type" value="Genomic_DNA"/>
</dbReference>
<keyword evidence="3" id="KW-1185">Reference proteome</keyword>
<keyword evidence="1" id="KW-0472">Membrane</keyword>
<evidence type="ECO:0000256" key="1">
    <source>
        <dbReference type="SAM" id="Phobius"/>
    </source>
</evidence>
<dbReference type="Pfam" id="PF19661">
    <property type="entry name" value="DUF6164"/>
    <property type="match status" value="1"/>
</dbReference>
<comment type="caution">
    <text evidence="2">The sequence shown here is derived from an EMBL/GenBank/DDBJ whole genome shotgun (WGS) entry which is preliminary data.</text>
</comment>
<name>A0ABP7MB64_9GAMM</name>
<feature type="transmembrane region" description="Helical" evidence="1">
    <location>
        <begin position="98"/>
        <end position="117"/>
    </location>
</feature>
<evidence type="ECO:0000313" key="3">
    <source>
        <dbReference type="Proteomes" id="UP001501565"/>
    </source>
</evidence>
<organism evidence="2 3">
    <name type="scientific">Litoribacillus peritrichatus</name>
    <dbReference type="NCBI Taxonomy" id="718191"/>
    <lineage>
        <taxon>Bacteria</taxon>
        <taxon>Pseudomonadati</taxon>
        <taxon>Pseudomonadota</taxon>
        <taxon>Gammaproteobacteria</taxon>
        <taxon>Oceanospirillales</taxon>
        <taxon>Oceanospirillaceae</taxon>
        <taxon>Litoribacillus</taxon>
    </lineage>
</organism>
<keyword evidence="1" id="KW-0812">Transmembrane</keyword>
<evidence type="ECO:0000313" key="2">
    <source>
        <dbReference type="EMBL" id="GAA3919414.1"/>
    </source>
</evidence>
<gene>
    <name evidence="2" type="ORF">GCM10022277_13540</name>
</gene>
<dbReference type="Proteomes" id="UP001501565">
    <property type="component" value="Unassembled WGS sequence"/>
</dbReference>
<reference evidence="3" key="1">
    <citation type="journal article" date="2019" name="Int. J. Syst. Evol. Microbiol.">
        <title>The Global Catalogue of Microorganisms (GCM) 10K type strain sequencing project: providing services to taxonomists for standard genome sequencing and annotation.</title>
        <authorList>
            <consortium name="The Broad Institute Genomics Platform"/>
            <consortium name="The Broad Institute Genome Sequencing Center for Infectious Disease"/>
            <person name="Wu L."/>
            <person name="Ma J."/>
        </authorList>
    </citation>
    <scope>NUCLEOTIDE SEQUENCE [LARGE SCALE GENOMIC DNA]</scope>
    <source>
        <strain evidence="3">JCM 17551</strain>
    </source>
</reference>
<sequence length="122" mass="14303">MPYLIFKLSGVPEDEADDVRHLLEENAIDFYETTAGRWGVSMPGIWVHDEADHERSRGLIDQYQQERHSRFNEEWRKLETQGNLPSIWTNFLHNPFRLVLAVIAIAFVLGLTLYPFLDLLDF</sequence>
<accession>A0ABP7MB64</accession>
<dbReference type="RefSeq" id="WP_344796788.1">
    <property type="nucleotide sequence ID" value="NZ_BAABBN010000004.1"/>
</dbReference>
<proteinExistence type="predicted"/>
<keyword evidence="1" id="KW-1133">Transmembrane helix</keyword>
<protein>
    <submittedName>
        <fullName evidence="2">DUF6164 family protein</fullName>
    </submittedName>
</protein>